<dbReference type="GO" id="GO:0016811">
    <property type="term" value="F:hydrolase activity, acting on carbon-nitrogen (but not peptide) bonds, in linear amides"/>
    <property type="evidence" value="ECO:0007669"/>
    <property type="project" value="TreeGrafter"/>
</dbReference>
<dbReference type="OrthoDB" id="9790023at2"/>
<proteinExistence type="predicted"/>
<dbReference type="Pfam" id="PF02585">
    <property type="entry name" value="PIG-L"/>
    <property type="match status" value="1"/>
</dbReference>
<dbReference type="RefSeq" id="WP_126575203.1">
    <property type="nucleotide sequence ID" value="NZ_RXZH01000007.1"/>
</dbReference>
<name>A0A3S0MMA5_9VIBR</name>
<sequence length="224" mass="25090">MTTKNKVLVVAAHSDDEALGCGGTIAKHAHNGDEVFVAFMTDGVGSREPGCEESIERHKCSERALDVLGVKTTFRFDFPDNQMDSVPLLSISKKVESIVSEVRPTIVYTHFSGDLNVDHRVTNQAVLTACRPQIGCSVKEIYCFEVLSSTEWSTKAREVFLPQKVVDISNFWERKKRALIEYKKEMRASPHSRSFHSVEALAILRGECHGIDRAEAFYVERIIG</sequence>
<dbReference type="Gene3D" id="3.40.50.10320">
    <property type="entry name" value="LmbE-like"/>
    <property type="match status" value="1"/>
</dbReference>
<accession>A0A3S0MMA5</accession>
<reference evidence="1 2" key="1">
    <citation type="submission" date="2018-12" db="EMBL/GenBank/DDBJ databases">
        <title>Vibrio sp. isolated from China Sea.</title>
        <authorList>
            <person name="Li Y."/>
        </authorList>
    </citation>
    <scope>NUCLEOTIDE SEQUENCE [LARGE SCALE GENOMIC DNA]</scope>
    <source>
        <strain evidence="1 2">BEI207</strain>
    </source>
</reference>
<dbReference type="EMBL" id="RXZH01000007">
    <property type="protein sequence ID" value="RTZ14658.1"/>
    <property type="molecule type" value="Genomic_DNA"/>
</dbReference>
<dbReference type="AlphaFoldDB" id="A0A3S0MMA5"/>
<dbReference type="PANTHER" id="PTHR12993">
    <property type="entry name" value="N-ACETYLGLUCOSAMINYL-PHOSPHATIDYLINOSITOL DE-N-ACETYLASE-RELATED"/>
    <property type="match status" value="1"/>
</dbReference>
<dbReference type="PANTHER" id="PTHR12993:SF11">
    <property type="entry name" value="N-ACETYLGLUCOSAMINYL-PHOSPHATIDYLINOSITOL DE-N-ACETYLASE"/>
    <property type="match status" value="1"/>
</dbReference>
<keyword evidence="2" id="KW-1185">Reference proteome</keyword>
<dbReference type="Proteomes" id="UP000268973">
    <property type="component" value="Unassembled WGS sequence"/>
</dbReference>
<dbReference type="InterPro" id="IPR024078">
    <property type="entry name" value="LmbE-like_dom_sf"/>
</dbReference>
<gene>
    <name evidence="1" type="ORF">EJ063_15205</name>
</gene>
<comment type="caution">
    <text evidence="1">The sequence shown here is derived from an EMBL/GenBank/DDBJ whole genome shotgun (WGS) entry which is preliminary data.</text>
</comment>
<protein>
    <submittedName>
        <fullName evidence="1">PIG-L family deacetylase</fullName>
    </submittedName>
</protein>
<evidence type="ECO:0000313" key="2">
    <source>
        <dbReference type="Proteomes" id="UP000268973"/>
    </source>
</evidence>
<evidence type="ECO:0000313" key="1">
    <source>
        <dbReference type="EMBL" id="RTZ14658.1"/>
    </source>
</evidence>
<organism evidence="1 2">
    <name type="scientific">Vibrio aquaticus</name>
    <dbReference type="NCBI Taxonomy" id="2496559"/>
    <lineage>
        <taxon>Bacteria</taxon>
        <taxon>Pseudomonadati</taxon>
        <taxon>Pseudomonadota</taxon>
        <taxon>Gammaproteobacteria</taxon>
        <taxon>Vibrionales</taxon>
        <taxon>Vibrionaceae</taxon>
        <taxon>Vibrio</taxon>
    </lineage>
</organism>
<dbReference type="InterPro" id="IPR003737">
    <property type="entry name" value="GlcNAc_PI_deacetylase-related"/>
</dbReference>
<dbReference type="SUPFAM" id="SSF102588">
    <property type="entry name" value="LmbE-like"/>
    <property type="match status" value="1"/>
</dbReference>